<comment type="caution">
    <text evidence="1">The sequence shown here is derived from an EMBL/GenBank/DDBJ whole genome shotgun (WGS) entry which is preliminary data.</text>
</comment>
<sequence>AVAQYTTFETLIETLRQPGAKEAIQYFQTAFVGSIGPREVFTPTSLSYARFLAAEGVLYPGKKENTFKISSPLVLSLIILQVIPFVFPSAPKMGIPRRNDGLHVMDTLQVLKECVCAFDKDTIRAARIQSFKIAETKVAGRLGVMVPRETVYDAELNRILMNWLVVHGNFQIAGQWYTNTKECLVGQRRKVKNRYCDLVITPEFDSTASITIRHPGVLLELIASADEKNLEEHFERAQKYGKMIGINEKLAGLNVVHFWHDRTFDNVDMIARCLDTNGTVSDIKPERIVRPSVLHSIRNFFSYYT</sequence>
<proteinExistence type="predicted"/>
<dbReference type="OrthoDB" id="2434387at2759"/>
<accession>A0A9N9GVA4</accession>
<feature type="non-terminal residue" evidence="1">
    <location>
        <position position="1"/>
    </location>
</feature>
<reference evidence="1" key="1">
    <citation type="submission" date="2021-06" db="EMBL/GenBank/DDBJ databases">
        <authorList>
            <person name="Kallberg Y."/>
            <person name="Tangrot J."/>
            <person name="Rosling A."/>
        </authorList>
    </citation>
    <scope>NUCLEOTIDE SEQUENCE</scope>
    <source>
        <strain evidence="1">BR232B</strain>
    </source>
</reference>
<organism evidence="1 2">
    <name type="scientific">Paraglomus brasilianum</name>
    <dbReference type="NCBI Taxonomy" id="144538"/>
    <lineage>
        <taxon>Eukaryota</taxon>
        <taxon>Fungi</taxon>
        <taxon>Fungi incertae sedis</taxon>
        <taxon>Mucoromycota</taxon>
        <taxon>Glomeromycotina</taxon>
        <taxon>Glomeromycetes</taxon>
        <taxon>Paraglomerales</taxon>
        <taxon>Paraglomeraceae</taxon>
        <taxon>Paraglomus</taxon>
    </lineage>
</organism>
<protein>
    <submittedName>
        <fullName evidence="1">8857_t:CDS:1</fullName>
    </submittedName>
</protein>
<dbReference type="Proteomes" id="UP000789739">
    <property type="component" value="Unassembled WGS sequence"/>
</dbReference>
<keyword evidence="2" id="KW-1185">Reference proteome</keyword>
<gene>
    <name evidence="1" type="ORF">PBRASI_LOCUS9322</name>
</gene>
<dbReference type="EMBL" id="CAJVPI010001970">
    <property type="protein sequence ID" value="CAG8632328.1"/>
    <property type="molecule type" value="Genomic_DNA"/>
</dbReference>
<dbReference type="AlphaFoldDB" id="A0A9N9GVA4"/>
<name>A0A9N9GVA4_9GLOM</name>
<evidence type="ECO:0000313" key="1">
    <source>
        <dbReference type="EMBL" id="CAG8632328.1"/>
    </source>
</evidence>
<evidence type="ECO:0000313" key="2">
    <source>
        <dbReference type="Proteomes" id="UP000789739"/>
    </source>
</evidence>